<keyword evidence="3 6" id="KW-1133">Transmembrane helix</keyword>
<organism evidence="8 9">
    <name type="scientific">Saccharomyces pastorianus</name>
    <name type="common">Lager yeast</name>
    <name type="synonym">Saccharomyces cerevisiae x Saccharomyces eubayanus</name>
    <dbReference type="NCBI Taxonomy" id="27292"/>
    <lineage>
        <taxon>Eukaryota</taxon>
        <taxon>Fungi</taxon>
        <taxon>Dikarya</taxon>
        <taxon>Ascomycota</taxon>
        <taxon>Saccharomycotina</taxon>
        <taxon>Saccharomycetes</taxon>
        <taxon>Saccharomycetales</taxon>
        <taxon>Saccharomycetaceae</taxon>
        <taxon>Saccharomyces</taxon>
    </lineage>
</organism>
<evidence type="ECO:0000256" key="1">
    <source>
        <dbReference type="ARBA" id="ARBA00004141"/>
    </source>
</evidence>
<feature type="region of interest" description="Disordered" evidence="5">
    <location>
        <begin position="422"/>
        <end position="448"/>
    </location>
</feature>
<feature type="domain" description="Integral membrane bound transporter" evidence="7">
    <location>
        <begin position="726"/>
        <end position="855"/>
    </location>
</feature>
<evidence type="ECO:0000256" key="2">
    <source>
        <dbReference type="ARBA" id="ARBA00022692"/>
    </source>
</evidence>
<feature type="transmembrane region" description="Helical" evidence="6">
    <location>
        <begin position="285"/>
        <end position="303"/>
    </location>
</feature>
<feature type="transmembrane region" description="Helical" evidence="6">
    <location>
        <begin position="231"/>
        <end position="249"/>
    </location>
</feature>
<proteinExistence type="predicted"/>
<sequence>MSRYERDRSPGHDPDIVKGSYSQTSLRSLHELNYRHPAGISGLNSAGSPQQSVASLSQMRLESLTKDKNWEEVEDFGLEELRDGFFDAAFTKPDNKGRYPDSAIGDDDDTARKKLQSSFSNVFHDVWTAVYKPIIRFPRDLRENCVSLFKFFIAYFVAIVICVIRPSGKWVGHEFRYFLPIAVLIHHPVRNVGVQLEMTLSSVIGASFGLGWSALALYVSTATKPAANYQGGILFQSLTMALFLAVWLRSIYRRFFYVAVSFSLSIIFTHTVRLVSSKKDLQWQIFWDFGISYLFGLLLSLLVCVCVSPHGGNAELMEHYTECLQTTKSFLMALVDTDLVNDKEKIYQAQVKMVKTLNIDLSQGFRDFVNQLTISRFDLQSLKNLRNSLTAMETSLRVLPIAPKIFSDIELKKMYEELERYRSNTTDPSKEQSASPESSGLPTRENTPNAFNPISLGLLKNEIYINALKSSFSRGIFNLILEMVFVLEKISRVLKKYESQTQKYNSEECAKILGHSNSKLKRKIYKLDVSYKDFVNSNLFSQELLNDEESVDIFLFLRYLRNSARQLVTVIHDCQVLGENIHWRVALPSYPLSRALTRLPKQCVLDEGAGNVLHYFEAKRDVDEIFERVYNTYTSRHKYNKGKEEALRYDSSADDDNAESKNDKSRLISIRAIDHNDFNFHTTHNPWRFKLWKLSRVISGDECKWALKVTFCMIFLCLPAWLPESYHWYQEHHCWWAPITFYVLAHRRYSGNWTLVVRRLICGIIGIFWGWAANQSRHFGSPYVICTFAGLIVVPFSINFLVYKNTKSSFTALMCFTVIALEPYSKPDRHHNLSTAGIWKCTWVTGLALIIGILMSVPINWIVWPFRARTELRDSISSLLAHLSQSYQTVADRYLYRDADDAPTDLTFAFSHIREVRLTQSLEAIRELLKKARHEPILISNFSPEKYISLIDSCQFLLSKIIESRISGAFFEIWDQDFDIETTRALLSLRRDSVSSVIFVFYILSNCFRSKNKIPRYLPNPIMSRKTLYHFIKKFSEMQDQSHSNINSGSNSMEKNLFKKIYQQKIPNPGQQQLPLPSVANSTEIDSEKMHWTEVHGIAFSRAFTDISEELYQAASCAKDILGEEDF</sequence>
<protein>
    <submittedName>
        <fullName evidence="8">Zinc finger protein containing five transmembrane domains</fullName>
    </submittedName>
</protein>
<evidence type="ECO:0000256" key="6">
    <source>
        <dbReference type="SAM" id="Phobius"/>
    </source>
</evidence>
<comment type="subcellular location">
    <subcellularLocation>
        <location evidence="1">Membrane</location>
        <topology evidence="1">Multi-pass membrane protein</topology>
    </subcellularLocation>
</comment>
<dbReference type="InterPro" id="IPR049453">
    <property type="entry name" value="Memb_transporter_dom"/>
</dbReference>
<dbReference type="Pfam" id="PF13515">
    <property type="entry name" value="FUSC_2"/>
    <property type="match status" value="1"/>
</dbReference>
<keyword evidence="9" id="KW-1185">Reference proteome</keyword>
<dbReference type="InterPro" id="IPR023244">
    <property type="entry name" value="Brefeldin_A-sensitivity_4"/>
</dbReference>
<feature type="region of interest" description="Disordered" evidence="5">
    <location>
        <begin position="1"/>
        <end position="20"/>
    </location>
</feature>
<evidence type="ECO:0000256" key="3">
    <source>
        <dbReference type="ARBA" id="ARBA00022989"/>
    </source>
</evidence>
<evidence type="ECO:0000313" key="9">
    <source>
        <dbReference type="Proteomes" id="UP000501346"/>
    </source>
</evidence>
<feature type="compositionally biased region" description="Basic and acidic residues" evidence="5">
    <location>
        <begin position="1"/>
        <end position="16"/>
    </location>
</feature>
<dbReference type="PANTHER" id="PTHR47804">
    <property type="entry name" value="60S RIBOSOMAL PROTEIN L19"/>
    <property type="match status" value="1"/>
</dbReference>
<dbReference type="PRINTS" id="PR02047">
    <property type="entry name" value="BREFELDNASP4"/>
</dbReference>
<reference evidence="8 9" key="1">
    <citation type="journal article" date="2019" name="BMC Genomics">
        <title>Chromosome level assembly and comparative genome analysis confirm lager-brewing yeasts originated from a single hybridization.</title>
        <authorList>
            <person name="Salazar A.N."/>
            <person name="Gorter de Vries A.R."/>
            <person name="van den Broek M."/>
            <person name="Brouwers N."/>
            <person name="de la Torre Cortes P."/>
            <person name="Kuijpers N.G.A."/>
            <person name="Daran J.G."/>
            <person name="Abeel T."/>
        </authorList>
    </citation>
    <scope>NUCLEOTIDE SEQUENCE [LARGE SCALE GENOMIC DNA]</scope>
    <source>
        <strain evidence="8 9">CBS 1483</strain>
    </source>
</reference>
<name>A0A6C1E4X0_SACPS</name>
<evidence type="ECO:0000256" key="4">
    <source>
        <dbReference type="ARBA" id="ARBA00023136"/>
    </source>
</evidence>
<dbReference type="Proteomes" id="UP000501346">
    <property type="component" value="Chromosome SeIV-SeII"/>
</dbReference>
<accession>A0A6C1E4X0</accession>
<dbReference type="OrthoDB" id="1924968at2759"/>
<dbReference type="GO" id="GO:0016020">
    <property type="term" value="C:membrane"/>
    <property type="evidence" value="ECO:0007669"/>
    <property type="project" value="UniProtKB-SubCell"/>
</dbReference>
<dbReference type="InterPro" id="IPR052430">
    <property type="entry name" value="IVT-Associated"/>
</dbReference>
<gene>
    <name evidence="8" type="primary">BRE4_2</name>
    <name evidence="8" type="ORF">GRS66_006481</name>
</gene>
<keyword evidence="4 6" id="KW-0472">Membrane</keyword>
<evidence type="ECO:0000256" key="5">
    <source>
        <dbReference type="SAM" id="MobiDB-lite"/>
    </source>
</evidence>
<dbReference type="AlphaFoldDB" id="A0A6C1E4X0"/>
<feature type="transmembrane region" description="Helical" evidence="6">
    <location>
        <begin position="255"/>
        <end position="273"/>
    </location>
</feature>
<evidence type="ECO:0000259" key="7">
    <source>
        <dbReference type="Pfam" id="PF13515"/>
    </source>
</evidence>
<dbReference type="PANTHER" id="PTHR47804:SF3">
    <property type="entry name" value="PROTEIN BRE4"/>
    <property type="match status" value="1"/>
</dbReference>
<evidence type="ECO:0000313" key="8">
    <source>
        <dbReference type="EMBL" id="QID83991.1"/>
    </source>
</evidence>
<keyword evidence="2 6" id="KW-0812">Transmembrane</keyword>
<feature type="transmembrane region" description="Helical" evidence="6">
    <location>
        <begin position="756"/>
        <end position="773"/>
    </location>
</feature>
<feature type="transmembrane region" description="Helical" evidence="6">
    <location>
        <begin position="779"/>
        <end position="802"/>
    </location>
</feature>
<feature type="transmembrane region" description="Helical" evidence="6">
    <location>
        <begin position="148"/>
        <end position="168"/>
    </location>
</feature>
<feature type="compositionally biased region" description="Polar residues" evidence="5">
    <location>
        <begin position="423"/>
        <end position="448"/>
    </location>
</feature>
<dbReference type="EMBL" id="CP049001">
    <property type="protein sequence ID" value="QID83991.1"/>
    <property type="molecule type" value="Genomic_DNA"/>
</dbReference>
<feature type="transmembrane region" description="Helical" evidence="6">
    <location>
        <begin position="837"/>
        <end position="863"/>
    </location>
</feature>